<dbReference type="EMBL" id="GGEC01082322">
    <property type="protein sequence ID" value="MBX62806.1"/>
    <property type="molecule type" value="Transcribed_RNA"/>
</dbReference>
<sequence length="52" mass="6563">MGRWPLYSYCCGNKHKFYSWLWMYVCIPFKSFHMDNRAKFQRHMYITNLSFK</sequence>
<accession>A0A2P2Q748</accession>
<protein>
    <submittedName>
        <fullName evidence="1">Uncharacterized protein</fullName>
    </submittedName>
</protein>
<name>A0A2P2Q748_RHIMU</name>
<organism evidence="1">
    <name type="scientific">Rhizophora mucronata</name>
    <name type="common">Asiatic mangrove</name>
    <dbReference type="NCBI Taxonomy" id="61149"/>
    <lineage>
        <taxon>Eukaryota</taxon>
        <taxon>Viridiplantae</taxon>
        <taxon>Streptophyta</taxon>
        <taxon>Embryophyta</taxon>
        <taxon>Tracheophyta</taxon>
        <taxon>Spermatophyta</taxon>
        <taxon>Magnoliopsida</taxon>
        <taxon>eudicotyledons</taxon>
        <taxon>Gunneridae</taxon>
        <taxon>Pentapetalae</taxon>
        <taxon>rosids</taxon>
        <taxon>fabids</taxon>
        <taxon>Malpighiales</taxon>
        <taxon>Rhizophoraceae</taxon>
        <taxon>Rhizophora</taxon>
    </lineage>
</organism>
<proteinExistence type="predicted"/>
<reference evidence="1" key="1">
    <citation type="submission" date="2018-02" db="EMBL/GenBank/DDBJ databases">
        <title>Rhizophora mucronata_Transcriptome.</title>
        <authorList>
            <person name="Meera S.P."/>
            <person name="Sreeshan A."/>
            <person name="Augustine A."/>
        </authorList>
    </citation>
    <scope>NUCLEOTIDE SEQUENCE</scope>
    <source>
        <tissue evidence="1">Leaf</tissue>
    </source>
</reference>
<dbReference type="AlphaFoldDB" id="A0A2P2Q748"/>
<evidence type="ECO:0000313" key="1">
    <source>
        <dbReference type="EMBL" id="MBX62806.1"/>
    </source>
</evidence>